<dbReference type="InterPro" id="IPR049242">
    <property type="entry name" value="DUF6877"/>
</dbReference>
<gene>
    <name evidence="2" type="ORF">ERX37_07980</name>
</gene>
<dbReference type="EMBL" id="SCWE01000003">
    <property type="protein sequence ID" value="TDM01431.1"/>
    <property type="molecule type" value="Genomic_DNA"/>
</dbReference>
<proteinExistence type="predicted"/>
<name>A0A4R6BIW0_9STAP</name>
<dbReference type="Pfam" id="PF21793">
    <property type="entry name" value="DUF6877"/>
    <property type="match status" value="1"/>
</dbReference>
<organism evidence="2 3">
    <name type="scientific">Macrococcus hajekii</name>
    <dbReference type="NCBI Taxonomy" id="198482"/>
    <lineage>
        <taxon>Bacteria</taxon>
        <taxon>Bacillati</taxon>
        <taxon>Bacillota</taxon>
        <taxon>Bacilli</taxon>
        <taxon>Bacillales</taxon>
        <taxon>Staphylococcaceae</taxon>
        <taxon>Macrococcus</taxon>
    </lineage>
</organism>
<accession>A0A4R6BIW0</accession>
<feature type="domain" description="DUF6877" evidence="1">
    <location>
        <begin position="7"/>
        <end position="51"/>
    </location>
</feature>
<dbReference type="AlphaFoldDB" id="A0A4R6BIW0"/>
<dbReference type="OrthoDB" id="2339842at2"/>
<comment type="caution">
    <text evidence="2">The sequence shown here is derived from an EMBL/GenBank/DDBJ whole genome shotgun (WGS) entry which is preliminary data.</text>
</comment>
<dbReference type="Proteomes" id="UP000295328">
    <property type="component" value="Unassembled WGS sequence"/>
</dbReference>
<evidence type="ECO:0000313" key="3">
    <source>
        <dbReference type="Proteomes" id="UP000295328"/>
    </source>
</evidence>
<keyword evidence="3" id="KW-1185">Reference proteome</keyword>
<protein>
    <recommendedName>
        <fullName evidence="1">DUF6877 domain-containing protein</fullName>
    </recommendedName>
</protein>
<sequence>MTNTAIDEINRLTGEYEFPVRVLEDVYGRIQSCQEEHYVALQLRYLQNLIKYTEVERKEG</sequence>
<evidence type="ECO:0000259" key="1">
    <source>
        <dbReference type="Pfam" id="PF21793"/>
    </source>
</evidence>
<reference evidence="2 3" key="1">
    <citation type="submission" date="2019-01" db="EMBL/GenBank/DDBJ databases">
        <title>Draft genome sequences of the type strains of six Macrococcus species.</title>
        <authorList>
            <person name="Mazhar S."/>
            <person name="Altermann E."/>
            <person name="Hill C."/>
            <person name="Mcauliffe O."/>
        </authorList>
    </citation>
    <scope>NUCLEOTIDE SEQUENCE [LARGE SCALE GENOMIC DNA]</scope>
    <source>
        <strain evidence="2 3">CCM4809</strain>
    </source>
</reference>
<dbReference type="RefSeq" id="WP_133430151.1">
    <property type="nucleotide sequence ID" value="NZ_BMCC01000001.1"/>
</dbReference>
<evidence type="ECO:0000313" key="2">
    <source>
        <dbReference type="EMBL" id="TDM01431.1"/>
    </source>
</evidence>